<proteinExistence type="predicted"/>
<sequence>MSSFVRRSVSLPSYSTNRNIITREETESVLKSIDIIAEAEAKAHNQAALIIESAQLEAQTIMDHAEQNAHIQANNIKETLEADAFENIQRFLEETKTANDKIWDEIEHHANTVVNEVIQTFLGKVSSIDKVSILVDKVVSMHRDKSLATLYCSPTLVGEVESTLGNGANDHLCVRPDDNLSEEEVKLVSGMGEFYVTWRNIQAALLGGADETSCDSYSPAIQLNDG</sequence>
<dbReference type="OrthoDB" id="6631671at2"/>
<accession>A0A4V6PTT1</accession>
<keyword evidence="1" id="KW-0969">Cilium</keyword>
<comment type="caution">
    <text evidence="1">The sequence shown here is derived from an EMBL/GenBank/DDBJ whole genome shotgun (WGS) entry which is preliminary data.</text>
</comment>
<protein>
    <submittedName>
        <fullName evidence="1">Flagellar biosynthesis/type III secretory pathway protein FliH</fullName>
    </submittedName>
</protein>
<dbReference type="InterPro" id="IPR009335">
    <property type="entry name" value="T3SS_HrpE/ATPase_suE"/>
</dbReference>
<dbReference type="AlphaFoldDB" id="A0A4V6PTT1"/>
<gene>
    <name evidence="1" type="ORF">DFP79_2905</name>
</gene>
<evidence type="ECO:0000313" key="1">
    <source>
        <dbReference type="EMBL" id="TDO96332.1"/>
    </source>
</evidence>
<dbReference type="EMBL" id="SNXC01000014">
    <property type="protein sequence ID" value="TDO96332.1"/>
    <property type="molecule type" value="Genomic_DNA"/>
</dbReference>
<dbReference type="Pfam" id="PF06188">
    <property type="entry name" value="HrpE"/>
    <property type="match status" value="1"/>
</dbReference>
<reference evidence="1 2" key="1">
    <citation type="submission" date="2019-03" db="EMBL/GenBank/DDBJ databases">
        <title>Genomic Encyclopedia of Type Strains, Phase III (KMG-III): the genomes of soil and plant-associated and newly described type strains.</title>
        <authorList>
            <person name="Whitman W."/>
        </authorList>
    </citation>
    <scope>NUCLEOTIDE SEQUENCE [LARGE SCALE GENOMIC DNA]</scope>
    <source>
        <strain evidence="1 2">CECT 7378</strain>
    </source>
</reference>
<dbReference type="Proteomes" id="UP000294656">
    <property type="component" value="Unassembled WGS sequence"/>
</dbReference>
<dbReference type="RefSeq" id="WP_133504628.1">
    <property type="nucleotide sequence ID" value="NZ_SNXC01000014.1"/>
</dbReference>
<keyword evidence="2" id="KW-1185">Reference proteome</keyword>
<evidence type="ECO:0000313" key="2">
    <source>
        <dbReference type="Proteomes" id="UP000294656"/>
    </source>
</evidence>
<name>A0A4V6PTT1_9GAMM</name>
<keyword evidence="1" id="KW-0282">Flagellum</keyword>
<organism evidence="1 2">
    <name type="scientific">Marinomonas balearica</name>
    <dbReference type="NCBI Taxonomy" id="491947"/>
    <lineage>
        <taxon>Bacteria</taxon>
        <taxon>Pseudomonadati</taxon>
        <taxon>Pseudomonadota</taxon>
        <taxon>Gammaproteobacteria</taxon>
        <taxon>Oceanospirillales</taxon>
        <taxon>Oceanospirillaceae</taxon>
        <taxon>Marinomonas</taxon>
    </lineage>
</organism>
<keyword evidence="1" id="KW-0966">Cell projection</keyword>